<feature type="domain" description="D-serine dehydratase-like" evidence="12">
    <location>
        <begin position="258"/>
        <end position="360"/>
    </location>
</feature>
<reference evidence="13" key="1">
    <citation type="submission" date="2022-11" db="UniProtKB">
        <authorList>
            <consortium name="EnsemblMetazoa"/>
        </authorList>
    </citation>
    <scope>IDENTIFICATION</scope>
</reference>
<dbReference type="OrthoDB" id="20198at2759"/>
<evidence type="ECO:0000313" key="14">
    <source>
        <dbReference type="Proteomes" id="UP000887567"/>
    </source>
</evidence>
<dbReference type="OMA" id="WPRFYGW"/>
<proteinExistence type="inferred from homology"/>
<dbReference type="RefSeq" id="XP_020895084.1">
    <property type="nucleotide sequence ID" value="XM_021039425.2"/>
</dbReference>
<dbReference type="InterPro" id="IPR001608">
    <property type="entry name" value="Ala_racemase_N"/>
</dbReference>
<evidence type="ECO:0000256" key="5">
    <source>
        <dbReference type="ARBA" id="ARBA00022833"/>
    </source>
</evidence>
<dbReference type="Gene3D" id="3.20.20.10">
    <property type="entry name" value="Alanine racemase"/>
    <property type="match status" value="1"/>
</dbReference>
<evidence type="ECO:0000313" key="13">
    <source>
        <dbReference type="EnsemblMetazoa" id="XP_020895084.1"/>
    </source>
</evidence>
<dbReference type="PANTHER" id="PTHR28004:SF2">
    <property type="entry name" value="D-SERINE DEHYDRATASE"/>
    <property type="match status" value="1"/>
</dbReference>
<dbReference type="FunFam" id="3.20.20.10:FF:000016">
    <property type="entry name" value="D-serine dehydratase"/>
    <property type="match status" value="1"/>
</dbReference>
<evidence type="ECO:0000256" key="9">
    <source>
        <dbReference type="ARBA" id="ARBA00066349"/>
    </source>
</evidence>
<dbReference type="GO" id="GO:0036088">
    <property type="term" value="P:D-serine catabolic process"/>
    <property type="evidence" value="ECO:0007669"/>
    <property type="project" value="TreeGrafter"/>
</dbReference>
<evidence type="ECO:0000256" key="6">
    <source>
        <dbReference type="ARBA" id="ARBA00022898"/>
    </source>
</evidence>
<dbReference type="InterPro" id="IPR042208">
    <property type="entry name" value="D-ser_dehydrat-like_sf"/>
</dbReference>
<name>A0A913WW87_EXADI</name>
<protein>
    <recommendedName>
        <fullName evidence="10">D-serine dehydratase</fullName>
        <ecNumber evidence="9">4.3.1.18</ecNumber>
    </recommendedName>
    <alternativeName>
        <fullName evidence="11">D-serine deaminase</fullName>
    </alternativeName>
</protein>
<dbReference type="GO" id="GO:0046872">
    <property type="term" value="F:metal ion binding"/>
    <property type="evidence" value="ECO:0007669"/>
    <property type="project" value="UniProtKB-KW"/>
</dbReference>
<comment type="catalytic activity">
    <reaction evidence="8">
        <text>D-serine = pyruvate + NH4(+)</text>
        <dbReference type="Rhea" id="RHEA:13977"/>
        <dbReference type="ChEBI" id="CHEBI:15361"/>
        <dbReference type="ChEBI" id="CHEBI:28938"/>
        <dbReference type="ChEBI" id="CHEBI:35247"/>
        <dbReference type="EC" id="4.3.1.18"/>
    </reaction>
    <physiologicalReaction direction="left-to-right" evidence="8">
        <dbReference type="Rhea" id="RHEA:13978"/>
    </physiologicalReaction>
</comment>
<keyword evidence="7" id="KW-0456">Lyase</keyword>
<dbReference type="InterPro" id="IPR026956">
    <property type="entry name" value="D-ser_dehydrat-like_dom"/>
</dbReference>
<dbReference type="EnsemblMetazoa" id="XM_021039425.2">
    <property type="protein sequence ID" value="XP_020895084.1"/>
    <property type="gene ID" value="LOC110234072"/>
</dbReference>
<dbReference type="SMART" id="SM01119">
    <property type="entry name" value="D-ser_dehydrat"/>
    <property type="match status" value="1"/>
</dbReference>
<evidence type="ECO:0000256" key="7">
    <source>
        <dbReference type="ARBA" id="ARBA00023239"/>
    </source>
</evidence>
<evidence type="ECO:0000256" key="4">
    <source>
        <dbReference type="ARBA" id="ARBA00022723"/>
    </source>
</evidence>
<dbReference type="InterPro" id="IPR051466">
    <property type="entry name" value="D-amino_acid_metab_enzyme"/>
</dbReference>
<keyword evidence="14" id="KW-1185">Reference proteome</keyword>
<dbReference type="GeneID" id="110234072"/>
<dbReference type="KEGG" id="epa:110234072"/>
<dbReference type="Proteomes" id="UP000887567">
    <property type="component" value="Unplaced"/>
</dbReference>
<evidence type="ECO:0000256" key="3">
    <source>
        <dbReference type="ARBA" id="ARBA00005323"/>
    </source>
</evidence>
<comment type="cofactor">
    <cofactor evidence="2">
        <name>Zn(2+)</name>
        <dbReference type="ChEBI" id="CHEBI:29105"/>
    </cofactor>
</comment>
<dbReference type="SUPFAM" id="SSF51419">
    <property type="entry name" value="PLP-binding barrel"/>
    <property type="match status" value="1"/>
</dbReference>
<keyword evidence="6" id="KW-0663">Pyridoxal phosphate</keyword>
<dbReference type="Pfam" id="PF01168">
    <property type="entry name" value="Ala_racemase_N"/>
    <property type="match status" value="1"/>
</dbReference>
<organism evidence="13 14">
    <name type="scientific">Exaiptasia diaphana</name>
    <name type="common">Tropical sea anemone</name>
    <name type="synonym">Aiptasia pulchella</name>
    <dbReference type="NCBI Taxonomy" id="2652724"/>
    <lineage>
        <taxon>Eukaryota</taxon>
        <taxon>Metazoa</taxon>
        <taxon>Cnidaria</taxon>
        <taxon>Anthozoa</taxon>
        <taxon>Hexacorallia</taxon>
        <taxon>Actiniaria</taxon>
        <taxon>Aiptasiidae</taxon>
        <taxon>Exaiptasia</taxon>
    </lineage>
</organism>
<evidence type="ECO:0000256" key="2">
    <source>
        <dbReference type="ARBA" id="ARBA00001947"/>
    </source>
</evidence>
<keyword evidence="4" id="KW-0479">Metal-binding</keyword>
<dbReference type="PANTHER" id="PTHR28004">
    <property type="entry name" value="ZGC:162816-RELATED"/>
    <property type="match status" value="1"/>
</dbReference>
<dbReference type="InterPro" id="IPR029066">
    <property type="entry name" value="PLP-binding_barrel"/>
</dbReference>
<dbReference type="Pfam" id="PF14031">
    <property type="entry name" value="D-ser_dehydrat"/>
    <property type="match status" value="1"/>
</dbReference>
<dbReference type="Gene3D" id="2.40.37.20">
    <property type="entry name" value="D-serine dehydratase-like domain"/>
    <property type="match status" value="1"/>
</dbReference>
<dbReference type="AlphaFoldDB" id="A0A913WW87"/>
<evidence type="ECO:0000256" key="8">
    <source>
        <dbReference type="ARBA" id="ARBA00051198"/>
    </source>
</evidence>
<evidence type="ECO:0000259" key="12">
    <source>
        <dbReference type="SMART" id="SM01119"/>
    </source>
</evidence>
<accession>A0A913WW87</accession>
<dbReference type="GO" id="GO:0008721">
    <property type="term" value="F:D-serine ammonia-lyase activity"/>
    <property type="evidence" value="ECO:0007669"/>
    <property type="project" value="UniProtKB-EC"/>
</dbReference>
<sequence length="375" mass="42197">MSSFEDLRTPALVVDIDKVKKNCQEMAERCKRLGVQLRPHMKTHKTLEAGYLMTNGTKRCIVVSTLAEAEFFADGGFDDITYGRLITPNCIPHAAKLLEQLQMFHLFIDNDVHLQALKNHPPPEGKKWSVFMKVDCGYCRAGVKYNDPYCVTLAKEIISSPLLEFKGIYIHTGNSYQAQNESQIKEYSGSSWKQLNELASRLKEAGIECPTVGVGSTPTCSKPAEDVLQSITEFHPGNYVFYDYQQVLVGSCQQEDVAIRVLTRVIGHYPDRGYLLVDCGFTALSHDGMKGRLPDKPFCLIDGHPELKMVKFTQEIGTLKAANEDEPLNYSKYPIGSILSIIPYHSCATAALHPVYFVHDKENKIIEKWTPNRGW</sequence>
<comment type="similarity">
    <text evidence="3">Belongs to the DSD1 family.</text>
</comment>
<evidence type="ECO:0000256" key="10">
    <source>
        <dbReference type="ARBA" id="ARBA00069616"/>
    </source>
</evidence>
<dbReference type="EC" id="4.3.1.18" evidence="9"/>
<keyword evidence="5" id="KW-0862">Zinc</keyword>
<evidence type="ECO:0000256" key="1">
    <source>
        <dbReference type="ARBA" id="ARBA00001933"/>
    </source>
</evidence>
<evidence type="ECO:0000256" key="11">
    <source>
        <dbReference type="ARBA" id="ARBA00075219"/>
    </source>
</evidence>
<comment type="cofactor">
    <cofactor evidence="1">
        <name>pyridoxal 5'-phosphate</name>
        <dbReference type="ChEBI" id="CHEBI:597326"/>
    </cofactor>
</comment>